<comment type="catalytic activity">
    <reaction evidence="8">
        <text>DNA(n) + a 2'-deoxyribonucleoside 5'-triphosphate = DNA(n+1) + diphosphate</text>
        <dbReference type="Rhea" id="RHEA:22508"/>
        <dbReference type="Rhea" id="RHEA-COMP:17339"/>
        <dbReference type="Rhea" id="RHEA-COMP:17340"/>
        <dbReference type="ChEBI" id="CHEBI:33019"/>
        <dbReference type="ChEBI" id="CHEBI:61560"/>
        <dbReference type="ChEBI" id="CHEBI:173112"/>
        <dbReference type="EC" id="2.7.7.7"/>
    </reaction>
</comment>
<dbReference type="PANTHER" id="PTHR34388">
    <property type="entry name" value="DNA POLYMERASE III SUBUNIT DELTA"/>
    <property type="match status" value="1"/>
</dbReference>
<evidence type="ECO:0000256" key="2">
    <source>
        <dbReference type="ARBA" id="ARBA00017703"/>
    </source>
</evidence>
<dbReference type="PANTHER" id="PTHR34388:SF1">
    <property type="entry name" value="DNA POLYMERASE III SUBUNIT DELTA"/>
    <property type="match status" value="1"/>
</dbReference>
<evidence type="ECO:0000313" key="10">
    <source>
        <dbReference type="EMBL" id="SMB31824.1"/>
    </source>
</evidence>
<dbReference type="Gene3D" id="1.20.272.10">
    <property type="match status" value="1"/>
</dbReference>
<sequence length="354" mass="38663">MAPVSHKTEAMQLRPDQLDTHLARPLASLYLLHGDEPLLVLEAADAIRKAARAQGYEEREVLVAGPGFRWDQLQLAGGNMSLFGGNKLIDLRIPNGKPGREGGEALQRHAAQPMDGVVTLITLPQLDWQAKKAAWFTVLSAGSSNVAIELNAPALRQLPDWIAARLARQQQSAVPEALEFIAAHVEGNLLAAHQEIQKLGLLYPAGQLTLAQVEEAVLDVARFDVDKLRTALLAGDGARCARLLDGLRAEDTAPTLILWALAQEARTLAQLRAQLDRGASFDVACSTARIFGARQSAYRQAVQRCPTPLLRNALLQAARIDRMIKGLTRGDLWDEFLQLTLRLTQTRLTPRASS</sequence>
<dbReference type="Proteomes" id="UP000242886">
    <property type="component" value="Chromosome SDENCHOL"/>
</dbReference>
<evidence type="ECO:0000256" key="1">
    <source>
        <dbReference type="ARBA" id="ARBA00012417"/>
    </source>
</evidence>
<gene>
    <name evidence="10" type="ORF">SDENCHOL_21236</name>
</gene>
<comment type="similarity">
    <text evidence="7">Belongs to the DNA polymerase HolA subunit family.</text>
</comment>
<dbReference type="InterPro" id="IPR008921">
    <property type="entry name" value="DNA_pol3_clamp-load_cplx_C"/>
</dbReference>
<dbReference type="GO" id="GO:0009360">
    <property type="term" value="C:DNA polymerase III complex"/>
    <property type="evidence" value="ECO:0007669"/>
    <property type="project" value="InterPro"/>
</dbReference>
<evidence type="ECO:0000256" key="8">
    <source>
        <dbReference type="ARBA" id="ARBA00049244"/>
    </source>
</evidence>
<reference evidence="10" key="1">
    <citation type="submission" date="2017-03" db="EMBL/GenBank/DDBJ databases">
        <authorList>
            <consortium name="AG Boll"/>
        </authorList>
    </citation>
    <scope>NUCLEOTIDE SEQUENCE [LARGE SCALE GENOMIC DNA]</scope>
    <source>
        <strain evidence="10">Chol</strain>
    </source>
</reference>
<keyword evidence="4" id="KW-0548">Nucleotidyltransferase</keyword>
<keyword evidence="6" id="KW-0239">DNA-directed DNA polymerase</keyword>
<dbReference type="InterPro" id="IPR005790">
    <property type="entry name" value="DNA_polIII_delta"/>
</dbReference>
<dbReference type="InterPro" id="IPR010372">
    <property type="entry name" value="DNA_pol3_delta_N"/>
</dbReference>
<evidence type="ECO:0000313" key="11">
    <source>
        <dbReference type="Proteomes" id="UP000242886"/>
    </source>
</evidence>
<protein>
    <recommendedName>
        <fullName evidence="2">DNA polymerase III subunit delta</fullName>
        <ecNumber evidence="1">2.7.7.7</ecNumber>
    </recommendedName>
</protein>
<accession>A0A7Z7HV44</accession>
<proteinExistence type="inferred from homology"/>
<dbReference type="EMBL" id="LT837803">
    <property type="protein sequence ID" value="SMB31824.1"/>
    <property type="molecule type" value="Genomic_DNA"/>
</dbReference>
<dbReference type="GO" id="GO:0006261">
    <property type="term" value="P:DNA-templated DNA replication"/>
    <property type="evidence" value="ECO:0007669"/>
    <property type="project" value="TreeGrafter"/>
</dbReference>
<keyword evidence="5" id="KW-0235">DNA replication</keyword>
<dbReference type="CDD" id="cd18138">
    <property type="entry name" value="HLD_clamp_pol_III_delta"/>
    <property type="match status" value="1"/>
</dbReference>
<dbReference type="EC" id="2.7.7.7" evidence="1"/>
<evidence type="ECO:0000259" key="9">
    <source>
        <dbReference type="Pfam" id="PF06144"/>
    </source>
</evidence>
<evidence type="ECO:0000256" key="4">
    <source>
        <dbReference type="ARBA" id="ARBA00022695"/>
    </source>
</evidence>
<keyword evidence="11" id="KW-1185">Reference proteome</keyword>
<dbReference type="Pfam" id="PF06144">
    <property type="entry name" value="DNA_pol3_delta"/>
    <property type="match status" value="1"/>
</dbReference>
<evidence type="ECO:0000256" key="7">
    <source>
        <dbReference type="ARBA" id="ARBA00034754"/>
    </source>
</evidence>
<organism evidence="10 11">
    <name type="scientific">Sterolibacterium denitrificans</name>
    <dbReference type="NCBI Taxonomy" id="157592"/>
    <lineage>
        <taxon>Bacteria</taxon>
        <taxon>Pseudomonadati</taxon>
        <taxon>Pseudomonadota</taxon>
        <taxon>Betaproteobacteria</taxon>
        <taxon>Nitrosomonadales</taxon>
        <taxon>Sterolibacteriaceae</taxon>
        <taxon>Sterolibacterium</taxon>
    </lineage>
</organism>
<dbReference type="InterPro" id="IPR027417">
    <property type="entry name" value="P-loop_NTPase"/>
</dbReference>
<dbReference type="GO" id="GO:0003677">
    <property type="term" value="F:DNA binding"/>
    <property type="evidence" value="ECO:0007669"/>
    <property type="project" value="InterPro"/>
</dbReference>
<evidence type="ECO:0000256" key="6">
    <source>
        <dbReference type="ARBA" id="ARBA00022932"/>
    </source>
</evidence>
<name>A0A7Z7HV44_9PROT</name>
<evidence type="ECO:0000256" key="3">
    <source>
        <dbReference type="ARBA" id="ARBA00022679"/>
    </source>
</evidence>
<evidence type="ECO:0000256" key="5">
    <source>
        <dbReference type="ARBA" id="ARBA00022705"/>
    </source>
</evidence>
<keyword evidence="3" id="KW-0808">Transferase</keyword>
<dbReference type="Gene3D" id="3.40.50.300">
    <property type="entry name" value="P-loop containing nucleotide triphosphate hydrolases"/>
    <property type="match status" value="1"/>
</dbReference>
<dbReference type="NCBIfam" id="TIGR01128">
    <property type="entry name" value="holA"/>
    <property type="match status" value="1"/>
</dbReference>
<dbReference type="SUPFAM" id="SSF52540">
    <property type="entry name" value="P-loop containing nucleoside triphosphate hydrolases"/>
    <property type="match status" value="1"/>
</dbReference>
<feature type="domain" description="DNA polymerase III delta N-terminal" evidence="9">
    <location>
        <begin position="30"/>
        <end position="141"/>
    </location>
</feature>
<dbReference type="AlphaFoldDB" id="A0A7Z7HV44"/>
<dbReference type="Gene3D" id="1.10.8.60">
    <property type="match status" value="1"/>
</dbReference>
<dbReference type="SUPFAM" id="SSF48019">
    <property type="entry name" value="post-AAA+ oligomerization domain-like"/>
    <property type="match status" value="1"/>
</dbReference>
<dbReference type="GO" id="GO:0003887">
    <property type="term" value="F:DNA-directed DNA polymerase activity"/>
    <property type="evidence" value="ECO:0007669"/>
    <property type="project" value="UniProtKB-KW"/>
</dbReference>